<feature type="compositionally biased region" description="Polar residues" evidence="6">
    <location>
        <begin position="405"/>
        <end position="419"/>
    </location>
</feature>
<dbReference type="PANTHER" id="PTHR47447">
    <property type="entry name" value="OS03G0856100 PROTEIN"/>
    <property type="match status" value="1"/>
</dbReference>
<evidence type="ECO:0000313" key="7">
    <source>
        <dbReference type="EMBL" id="ROV98625.1"/>
    </source>
</evidence>
<dbReference type="PANTHER" id="PTHR47447:SF17">
    <property type="entry name" value="OS12G0638900 PROTEIN"/>
    <property type="match status" value="1"/>
</dbReference>
<dbReference type="AlphaFoldDB" id="A0A423W5L4"/>
<comment type="subunit">
    <text evidence="4">Binds to mitochondrial small subunit 15S rRNA.</text>
</comment>
<evidence type="ECO:0000313" key="8">
    <source>
        <dbReference type="Proteomes" id="UP000284375"/>
    </source>
</evidence>
<proteinExistence type="inferred from homology"/>
<comment type="similarity">
    <text evidence="1">Belongs to the CCM1 family.</text>
</comment>
<feature type="region of interest" description="Disordered" evidence="6">
    <location>
        <begin position="650"/>
        <end position="733"/>
    </location>
</feature>
<comment type="function">
    <text evidence="3">Regulates mitochondrial small subunit maturation by controlling 15S rRNA 5'-end processing. Localizes to the 5' precursor of the 15S rRNA in a position that is subsequently occupied by mS47 in the mature yeast mtSSU. Uses structure and sequence-specific RNA recognition, binding to a single-stranded region of the precursor and specifically recognizing bases -6 to -1. The exchange of Ccm1 for mS47 is coupled to the irreversible removal of precursor rRNA that is accompanied by conformational changes of the mitoribosomal proteins uS5m and mS26. These conformational changes signal completion of 5'-end rRNA processing through protection of the mature 5'-end of the 15S rRNA and stabilization of mS47. The removal of the 5' precursor together with the dissociation of Ccm1 may be catalyzed by the 5'-3' exoribonuclease Pet127. Involved in the specific removal of group I introns in mitochondrial encoded transcripts.</text>
</comment>
<feature type="region of interest" description="Disordered" evidence="6">
    <location>
        <begin position="394"/>
        <end position="523"/>
    </location>
</feature>
<evidence type="ECO:0008006" key="9">
    <source>
        <dbReference type="Google" id="ProtNLM"/>
    </source>
</evidence>
<evidence type="ECO:0000256" key="1">
    <source>
        <dbReference type="ARBA" id="ARBA00006192"/>
    </source>
</evidence>
<dbReference type="PROSITE" id="PS51375">
    <property type="entry name" value="PPR"/>
    <property type="match status" value="3"/>
</dbReference>
<feature type="repeat" description="PPR" evidence="5">
    <location>
        <begin position="149"/>
        <end position="183"/>
    </location>
</feature>
<dbReference type="EMBL" id="LJZO01000013">
    <property type="protein sequence ID" value="ROV98625.1"/>
    <property type="molecule type" value="Genomic_DNA"/>
</dbReference>
<feature type="repeat" description="PPR" evidence="5">
    <location>
        <begin position="561"/>
        <end position="595"/>
    </location>
</feature>
<dbReference type="InterPro" id="IPR002885">
    <property type="entry name" value="PPR_rpt"/>
</dbReference>
<evidence type="ECO:0000256" key="2">
    <source>
        <dbReference type="ARBA" id="ARBA00022737"/>
    </source>
</evidence>
<comment type="caution">
    <text evidence="7">The sequence shown here is derived from an EMBL/GenBank/DDBJ whole genome shotgun (WGS) entry which is preliminary data.</text>
</comment>
<gene>
    <name evidence="7" type="ORF">VSDG_04296</name>
</gene>
<evidence type="ECO:0000256" key="5">
    <source>
        <dbReference type="PROSITE-ProRule" id="PRU00708"/>
    </source>
</evidence>
<feature type="compositionally biased region" description="Basic and acidic residues" evidence="6">
    <location>
        <begin position="485"/>
        <end position="496"/>
    </location>
</feature>
<reference evidence="7 8" key="1">
    <citation type="submission" date="2015-09" db="EMBL/GenBank/DDBJ databases">
        <title>Host preference determinants of Valsa canker pathogens revealed by comparative genomics.</title>
        <authorList>
            <person name="Yin Z."/>
            <person name="Huang L."/>
        </authorList>
    </citation>
    <scope>NUCLEOTIDE SEQUENCE [LARGE SCALE GENOMIC DNA]</scope>
    <source>
        <strain evidence="7 8">YSFL</strain>
    </source>
</reference>
<keyword evidence="2" id="KW-0677">Repeat</keyword>
<keyword evidence="8" id="KW-1185">Reference proteome</keyword>
<feature type="compositionally biased region" description="Basic and acidic residues" evidence="6">
    <location>
        <begin position="681"/>
        <end position="691"/>
    </location>
</feature>
<dbReference type="OrthoDB" id="185373at2759"/>
<feature type="compositionally biased region" description="Polar residues" evidence="6">
    <location>
        <begin position="444"/>
        <end position="458"/>
    </location>
</feature>
<dbReference type="Gene3D" id="1.25.40.10">
    <property type="entry name" value="Tetratricopeptide repeat domain"/>
    <property type="match status" value="2"/>
</dbReference>
<evidence type="ECO:0000256" key="3">
    <source>
        <dbReference type="ARBA" id="ARBA00044493"/>
    </source>
</evidence>
<dbReference type="Proteomes" id="UP000284375">
    <property type="component" value="Unassembled WGS sequence"/>
</dbReference>
<feature type="compositionally biased region" description="Basic and acidic residues" evidence="6">
    <location>
        <begin position="651"/>
        <end position="665"/>
    </location>
</feature>
<dbReference type="Pfam" id="PF13041">
    <property type="entry name" value="PPR_2"/>
    <property type="match status" value="1"/>
</dbReference>
<organism evidence="7 8">
    <name type="scientific">Cytospora chrysosperma</name>
    <name type="common">Cytospora canker fungus</name>
    <name type="synonym">Sphaeria chrysosperma</name>
    <dbReference type="NCBI Taxonomy" id="252740"/>
    <lineage>
        <taxon>Eukaryota</taxon>
        <taxon>Fungi</taxon>
        <taxon>Dikarya</taxon>
        <taxon>Ascomycota</taxon>
        <taxon>Pezizomycotina</taxon>
        <taxon>Sordariomycetes</taxon>
        <taxon>Sordariomycetidae</taxon>
        <taxon>Diaporthales</taxon>
        <taxon>Cytosporaceae</taxon>
        <taxon>Cytospora</taxon>
    </lineage>
</organism>
<feature type="repeat" description="PPR" evidence="5">
    <location>
        <begin position="526"/>
        <end position="560"/>
    </location>
</feature>
<protein>
    <recommendedName>
        <fullName evidence="9">Pentacotripeptide-repeat region of PRORP domain-containing protein</fullName>
    </recommendedName>
</protein>
<dbReference type="InterPro" id="IPR011990">
    <property type="entry name" value="TPR-like_helical_dom_sf"/>
</dbReference>
<dbReference type="Pfam" id="PF13812">
    <property type="entry name" value="PPR_3"/>
    <property type="match status" value="1"/>
</dbReference>
<accession>A0A423W5L4</accession>
<dbReference type="STRING" id="252740.A0A423W5L4"/>
<dbReference type="NCBIfam" id="TIGR00756">
    <property type="entry name" value="PPR"/>
    <property type="match status" value="3"/>
</dbReference>
<sequence length="733" mass="82616">MRLRKLTLAEKQPLAVDLVELAVYIMEHSTKQYIQLSQNTLYNILDALPAEKLAPWFNKLVETEHPLHTYTMLQFARRLSKRPETKLLSHDILRDLCGRNTLDINTPIGASLCSSILTFEEDDLLALDEDQVTPAELFQCILDLGLVPNVITYTAIIRDLCLKKELATALDVFEVMRQHGVDPDAYTYSVIINGCKSCGDFDTLIRFAVEARVSNIHDPYIWNDLIHATFLACLKEPRQKGGPRRPRFMVWGPMNAIFTRFFDPQPLRPLIAAQLTHICDWMELQGIIPTQVKGAFVELRPLPPKDVLQPSSATLGLMLMGFVRHLPRPYDVIIFYSHFRELLRQGHPTAELLVREQGSLIHDIVIRALLKWRGTLRVMLDIIRDMMRDVDPVTAGKSPSRLAMPTSQPTEDSPQSLNGETPLPDIAPLDFETEAPFNDLDEGVSSSPFAGSMSQSDEGQPEMRDGAALPDASPIVAGTEAPSSHPEEVLDNRTAEPEASIADADTDPASSKPEHAAPPIRHPRPSVHTWSILLKAFMYNQLPGQAEQVIKLMQHHGVSPNLVTWNTLAASYAKLGRTKQAVEAMRRLEAAGYKSDDWTLRAFSYIHDKGRAIKMMEQTVEQNRLTKMAMEQAEAEDQEKRRRNQQQLIEDEIRERRTKQERSPQDEILPGQEDSGVLSDDVSREVYEEMVKMVGQPDAAEKPDDGAWDPALWNEATWDQSQANRASEHGESK</sequence>
<evidence type="ECO:0000256" key="6">
    <source>
        <dbReference type="SAM" id="MobiDB-lite"/>
    </source>
</evidence>
<evidence type="ECO:0000256" key="4">
    <source>
        <dbReference type="ARBA" id="ARBA00044511"/>
    </source>
</evidence>
<name>A0A423W5L4_CYTCH</name>